<dbReference type="SUPFAM" id="SSF109604">
    <property type="entry name" value="HD-domain/PDEase-like"/>
    <property type="match status" value="1"/>
</dbReference>
<evidence type="ECO:0000256" key="2">
    <source>
        <dbReference type="ARBA" id="ARBA00009046"/>
    </source>
</evidence>
<dbReference type="PROSITE" id="PS51643">
    <property type="entry name" value="HD_CAS3"/>
    <property type="match status" value="1"/>
</dbReference>
<keyword evidence="7" id="KW-0347">Helicase</keyword>
<organism evidence="13 14">
    <name type="scientific">Halanaerobium congolense</name>
    <dbReference type="NCBI Taxonomy" id="54121"/>
    <lineage>
        <taxon>Bacteria</taxon>
        <taxon>Bacillati</taxon>
        <taxon>Bacillota</taxon>
        <taxon>Clostridia</taxon>
        <taxon>Halanaerobiales</taxon>
        <taxon>Halanaerobiaceae</taxon>
        <taxon>Halanaerobium</taxon>
    </lineage>
</organism>
<evidence type="ECO:0000313" key="12">
    <source>
        <dbReference type="EMBL" id="SDE95079.1"/>
    </source>
</evidence>
<dbReference type="Pfam" id="PF04851">
    <property type="entry name" value="ResIII"/>
    <property type="match status" value="1"/>
</dbReference>
<dbReference type="SUPFAM" id="SSF52540">
    <property type="entry name" value="P-loop containing nucleoside triphosphate hydrolases"/>
    <property type="match status" value="1"/>
</dbReference>
<keyword evidence="3" id="KW-0540">Nuclease</keyword>
<sequence length="725" mass="84084">MTLEVRLLGKFIAHTENNERKTHDLKDHIYGTANKAKKFADKWSMGNLAYISGVLHDLGKYSDQFQDYLKNNSSGVEHAIAGAIFAKNDKSIKFSNILPFFIAGHHSGLHNLSDLKNSLKEKANKDFVKSSINNFSNNIKLDYKDDENINFDIKNDPLELEFLMRMMFSSLVDADYLDTEKHFDLNKYSLRNINNYDIKKLWKKFSENQNKLMKEAEDSKLNNFRNNIYQSVLNKAAQKNNFFSLTVPTGGGKTRTGLGFALKHAKFNNMDRVIVVIPYTNIIEQTAKTYKEILGEENILEHHSNFDFNENEEKYNKEKIKLATENWDMPVVVTTSVQFFESLFSHKTSKLRKLHNLANSVIIFDEVQTLPPEYLNSILQVLKQLVKNYNSSIVFSTATQPAFGDRDNFNGIKNIEELVPDTDNLFRNLARVEYDLTYIEKKLSWNQVAELMLEEEQALTVVNTKDDTKELYSRLSKKAENVYHLSTYMCSAHRKIILNEVKEKLDNNESCYLISTQLIEAGVDIDFPLVLRAMAPLDSIVQAAGRCNRENKLKKGKVIVFTPQENKLPKGIYKTATDKSKLFLNDPDQLLTAEIFLDYFDTLYKDVNLDKKKINESRKSFKFREVSRQFKIIPDDTVNVIIENNDIVDQLPVNLNIIKDKEFISREEWRKLQPYIISIRKYKVNDLLKDGMLYELLEELYVWTGKYDAKEGIILDGYDFNDYVQ</sequence>
<accession>A0A1H9Z1F5</accession>
<keyword evidence="6" id="KW-0378">Hydrolase</keyword>
<comment type="similarity">
    <text evidence="1">In the N-terminal section; belongs to the CRISPR-associated nuclease Cas3-HD family.</text>
</comment>
<dbReference type="Pfam" id="PF01966">
    <property type="entry name" value="HD"/>
    <property type="match status" value="1"/>
</dbReference>
<dbReference type="InterPro" id="IPR001650">
    <property type="entry name" value="Helicase_C-like"/>
</dbReference>
<dbReference type="NCBIfam" id="TIGR01587">
    <property type="entry name" value="cas3_core"/>
    <property type="match status" value="1"/>
</dbReference>
<keyword evidence="4" id="KW-0479">Metal-binding</keyword>
<keyword evidence="15" id="KW-1185">Reference proteome</keyword>
<evidence type="ECO:0000256" key="3">
    <source>
        <dbReference type="ARBA" id="ARBA00022722"/>
    </source>
</evidence>
<evidence type="ECO:0000256" key="7">
    <source>
        <dbReference type="ARBA" id="ARBA00022806"/>
    </source>
</evidence>
<dbReference type="InterPro" id="IPR014001">
    <property type="entry name" value="Helicase_ATP-bd"/>
</dbReference>
<protein>
    <submittedName>
        <fullName evidence="13">CRISPR-associated helicase, Cas3 family</fullName>
    </submittedName>
</protein>
<dbReference type="InterPro" id="IPR006935">
    <property type="entry name" value="Helicase/UvrB_N"/>
</dbReference>
<dbReference type="Proteomes" id="UP000198612">
    <property type="component" value="Unassembled WGS sequence"/>
</dbReference>
<dbReference type="SMART" id="SM00487">
    <property type="entry name" value="DEXDc"/>
    <property type="match status" value="1"/>
</dbReference>
<dbReference type="GO" id="GO:0005524">
    <property type="term" value="F:ATP binding"/>
    <property type="evidence" value="ECO:0007669"/>
    <property type="project" value="UniProtKB-KW"/>
</dbReference>
<evidence type="ECO:0000256" key="9">
    <source>
        <dbReference type="ARBA" id="ARBA00023118"/>
    </source>
</evidence>
<dbReference type="InterPro" id="IPR038257">
    <property type="entry name" value="CRISPR-assoc_Cas3_HD_sf"/>
</dbReference>
<gene>
    <name evidence="12" type="ORF">SAMN04488598_10414</name>
    <name evidence="13" type="ORF">SAMN04515652_10513</name>
</gene>
<evidence type="ECO:0000313" key="13">
    <source>
        <dbReference type="EMBL" id="SES75326.1"/>
    </source>
</evidence>
<evidence type="ECO:0000313" key="14">
    <source>
        <dbReference type="Proteomes" id="UP000198612"/>
    </source>
</evidence>
<dbReference type="EMBL" id="FNBJ01000004">
    <property type="protein sequence ID" value="SDE95079.1"/>
    <property type="molecule type" value="Genomic_DNA"/>
</dbReference>
<dbReference type="GO" id="GO:0016787">
    <property type="term" value="F:hydrolase activity"/>
    <property type="evidence" value="ECO:0007669"/>
    <property type="project" value="UniProtKB-KW"/>
</dbReference>
<keyword evidence="9" id="KW-0051">Antiviral defense</keyword>
<comment type="similarity">
    <text evidence="2">In the central section; belongs to the CRISPR-associated helicase Cas3 family.</text>
</comment>
<reference evidence="14 15" key="1">
    <citation type="submission" date="2016-10" db="EMBL/GenBank/DDBJ databases">
        <authorList>
            <person name="Varghese N."/>
            <person name="Submissions S."/>
        </authorList>
    </citation>
    <scope>NUCLEOTIDE SEQUENCE [LARGE SCALE GENOMIC DNA]</scope>
    <source>
        <strain evidence="12 15">WG2</strain>
        <strain evidence="13 14">WG5</strain>
    </source>
</reference>
<evidence type="ECO:0000259" key="10">
    <source>
        <dbReference type="PROSITE" id="PS51192"/>
    </source>
</evidence>
<dbReference type="Proteomes" id="UP000199519">
    <property type="component" value="Unassembled WGS sequence"/>
</dbReference>
<evidence type="ECO:0000256" key="1">
    <source>
        <dbReference type="ARBA" id="ARBA00006847"/>
    </source>
</evidence>
<dbReference type="PROSITE" id="PS51192">
    <property type="entry name" value="HELICASE_ATP_BIND_1"/>
    <property type="match status" value="1"/>
</dbReference>
<dbReference type="SMART" id="SM00490">
    <property type="entry name" value="HELICc"/>
    <property type="match status" value="1"/>
</dbReference>
<dbReference type="InterPro" id="IPR006483">
    <property type="entry name" value="CRISPR-assoc_Cas3_HD"/>
</dbReference>
<evidence type="ECO:0000256" key="4">
    <source>
        <dbReference type="ARBA" id="ARBA00022723"/>
    </source>
</evidence>
<dbReference type="NCBIfam" id="TIGR01596">
    <property type="entry name" value="cas3_HD"/>
    <property type="match status" value="1"/>
</dbReference>
<dbReference type="GO" id="GO:0004386">
    <property type="term" value="F:helicase activity"/>
    <property type="evidence" value="ECO:0007669"/>
    <property type="project" value="UniProtKB-KW"/>
</dbReference>
<dbReference type="GO" id="GO:0051607">
    <property type="term" value="P:defense response to virus"/>
    <property type="evidence" value="ECO:0007669"/>
    <property type="project" value="UniProtKB-KW"/>
</dbReference>
<dbReference type="CDD" id="cd17930">
    <property type="entry name" value="DEXHc_cas3"/>
    <property type="match status" value="1"/>
</dbReference>
<dbReference type="InterPro" id="IPR027417">
    <property type="entry name" value="P-loop_NTPase"/>
</dbReference>
<dbReference type="Pfam" id="PF22590">
    <property type="entry name" value="Cas3-like_C_2"/>
    <property type="match status" value="1"/>
</dbReference>
<dbReference type="Gene3D" id="1.10.3210.30">
    <property type="match status" value="1"/>
</dbReference>
<dbReference type="GO" id="GO:0004518">
    <property type="term" value="F:nuclease activity"/>
    <property type="evidence" value="ECO:0007669"/>
    <property type="project" value="UniProtKB-KW"/>
</dbReference>
<keyword evidence="8" id="KW-0067">ATP-binding</keyword>
<evidence type="ECO:0000256" key="5">
    <source>
        <dbReference type="ARBA" id="ARBA00022741"/>
    </source>
</evidence>
<proteinExistence type="inferred from homology"/>
<dbReference type="Gene3D" id="3.40.50.300">
    <property type="entry name" value="P-loop containing nucleotide triphosphate hydrolases"/>
    <property type="match status" value="2"/>
</dbReference>
<dbReference type="EMBL" id="FOHG01000005">
    <property type="protein sequence ID" value="SES75326.1"/>
    <property type="molecule type" value="Genomic_DNA"/>
</dbReference>
<evidence type="ECO:0000313" key="15">
    <source>
        <dbReference type="Proteomes" id="UP000199519"/>
    </source>
</evidence>
<evidence type="ECO:0000256" key="8">
    <source>
        <dbReference type="ARBA" id="ARBA00022840"/>
    </source>
</evidence>
<dbReference type="AlphaFoldDB" id="A0A1H9Z1F5"/>
<dbReference type="InterPro" id="IPR054712">
    <property type="entry name" value="Cas3-like_dom"/>
</dbReference>
<dbReference type="CDD" id="cd09641">
    <property type="entry name" value="Cas3''_I"/>
    <property type="match status" value="1"/>
</dbReference>
<evidence type="ECO:0000259" key="11">
    <source>
        <dbReference type="PROSITE" id="PS51643"/>
    </source>
</evidence>
<evidence type="ECO:0000256" key="6">
    <source>
        <dbReference type="ARBA" id="ARBA00022801"/>
    </source>
</evidence>
<name>A0A1H9Z1F5_9FIRM</name>
<dbReference type="InterPro" id="IPR006674">
    <property type="entry name" value="HD_domain"/>
</dbReference>
<feature type="domain" description="Helicase ATP-binding" evidence="10">
    <location>
        <begin position="234"/>
        <end position="418"/>
    </location>
</feature>
<dbReference type="GO" id="GO:0046872">
    <property type="term" value="F:metal ion binding"/>
    <property type="evidence" value="ECO:0007669"/>
    <property type="project" value="UniProtKB-KW"/>
</dbReference>
<feature type="domain" description="HD Cas3-type" evidence="11">
    <location>
        <begin position="18"/>
        <end position="177"/>
    </location>
</feature>
<dbReference type="InterPro" id="IPR006474">
    <property type="entry name" value="Helicase_Cas3_CRISPR-ass_core"/>
</dbReference>
<dbReference type="GO" id="GO:0003677">
    <property type="term" value="F:DNA binding"/>
    <property type="evidence" value="ECO:0007669"/>
    <property type="project" value="InterPro"/>
</dbReference>
<dbReference type="PANTHER" id="PTHR24031">
    <property type="entry name" value="RNA HELICASE"/>
    <property type="match status" value="1"/>
</dbReference>
<keyword evidence="5" id="KW-0547">Nucleotide-binding</keyword>